<evidence type="ECO:0000313" key="2">
    <source>
        <dbReference type="EMBL" id="ADI14352.1"/>
    </source>
</evidence>
<evidence type="ECO:0000313" key="3">
    <source>
        <dbReference type="Proteomes" id="UP000000379"/>
    </source>
</evidence>
<dbReference type="Gene3D" id="3.20.20.150">
    <property type="entry name" value="Divalent-metal-dependent TIM barrel enzymes"/>
    <property type="match status" value="1"/>
</dbReference>
<dbReference type="OrthoDB" id="9779184at2"/>
<dbReference type="eggNOG" id="COG1082">
    <property type="taxonomic scope" value="Bacteria"/>
</dbReference>
<dbReference type="InterPro" id="IPR013022">
    <property type="entry name" value="Xyl_isomerase-like_TIM-brl"/>
</dbReference>
<gene>
    <name evidence="2" type="ordered locus">Trad_1229</name>
</gene>
<dbReference type="EMBL" id="CP002049">
    <property type="protein sequence ID" value="ADI14352.1"/>
    <property type="molecule type" value="Genomic_DNA"/>
</dbReference>
<dbReference type="Proteomes" id="UP000000379">
    <property type="component" value="Chromosome"/>
</dbReference>
<reference evidence="3" key="1">
    <citation type="submission" date="2010-05" db="EMBL/GenBank/DDBJ databases">
        <title>The complete genome of Truepera radiovictris DSM 17093.</title>
        <authorList>
            <consortium name="US DOE Joint Genome Institute (JGI-PGF)"/>
            <person name="Lucas S."/>
            <person name="Copeland A."/>
            <person name="Lapidus A."/>
            <person name="Glavina del Rio T."/>
            <person name="Dalin E."/>
            <person name="Tice H."/>
            <person name="Bruce D."/>
            <person name="Goodwin L."/>
            <person name="Pitluck S."/>
            <person name="Kyrpides N."/>
            <person name="Mavromatis K."/>
            <person name="Ovchinnikova G."/>
            <person name="Munk A.C."/>
            <person name="Detter J.C."/>
            <person name="Han C."/>
            <person name="Tapia R."/>
            <person name="Land M."/>
            <person name="Hauser L."/>
            <person name="Markowitz V."/>
            <person name="Cheng J.-F."/>
            <person name="Hugenholtz P."/>
            <person name="Woyke T."/>
            <person name="Wu D."/>
            <person name="Tindall B."/>
            <person name="Pomrenke H.G."/>
            <person name="Brambilla E."/>
            <person name="Klenk H.-P."/>
            <person name="Eisen J.A."/>
        </authorList>
    </citation>
    <scope>NUCLEOTIDE SEQUENCE [LARGE SCALE GENOMIC DNA]</scope>
    <source>
        <strain evidence="3">DSM 17093 / CIP 108686 / LMG 22925 / RQ-24</strain>
    </source>
</reference>
<dbReference type="AlphaFoldDB" id="D7CWF3"/>
<keyword evidence="3" id="KW-1185">Reference proteome</keyword>
<feature type="domain" description="Xylose isomerase-like TIM barrel" evidence="1">
    <location>
        <begin position="31"/>
        <end position="308"/>
    </location>
</feature>
<dbReference type="EC" id="4.2.1.44" evidence="2"/>
<dbReference type="HOGENOM" id="CLU_059523_0_1_0"/>
<protein>
    <submittedName>
        <fullName evidence="2">Myo-inosose-2 dehydratase</fullName>
        <ecNumber evidence="2">4.2.1.44</ecNumber>
    </submittedName>
</protein>
<dbReference type="PANTHER" id="PTHR12110:SF41">
    <property type="entry name" value="INOSOSE DEHYDRATASE"/>
    <property type="match status" value="1"/>
</dbReference>
<reference evidence="2 3" key="2">
    <citation type="journal article" date="2011" name="Stand. Genomic Sci.">
        <title>Complete genome sequence of Truepera radiovictrix type strain (RQ-24).</title>
        <authorList>
            <person name="Ivanova N."/>
            <person name="Rohde C."/>
            <person name="Munk C."/>
            <person name="Nolan M."/>
            <person name="Lucas S."/>
            <person name="Del Rio T.G."/>
            <person name="Tice H."/>
            <person name="Deshpande S."/>
            <person name="Cheng J.F."/>
            <person name="Tapia R."/>
            <person name="Han C."/>
            <person name="Goodwin L."/>
            <person name="Pitluck S."/>
            <person name="Liolios K."/>
            <person name="Mavromatis K."/>
            <person name="Mikhailova N."/>
            <person name="Pati A."/>
            <person name="Chen A."/>
            <person name="Palaniappan K."/>
            <person name="Land M."/>
            <person name="Hauser L."/>
            <person name="Chang Y.J."/>
            <person name="Jeffries C.D."/>
            <person name="Brambilla E."/>
            <person name="Rohde M."/>
            <person name="Goker M."/>
            <person name="Tindall B.J."/>
            <person name="Woyke T."/>
            <person name="Bristow J."/>
            <person name="Eisen J.A."/>
            <person name="Markowitz V."/>
            <person name="Hugenholtz P."/>
            <person name="Kyrpides N.C."/>
            <person name="Klenk H.P."/>
            <person name="Lapidus A."/>
        </authorList>
    </citation>
    <scope>NUCLEOTIDE SEQUENCE [LARGE SCALE GENOMIC DNA]</scope>
    <source>
        <strain evidence="3">DSM 17093 / CIP 108686 / LMG 22925 / RQ-24</strain>
    </source>
</reference>
<keyword evidence="2" id="KW-0456">Lyase</keyword>
<name>D7CWF3_TRURR</name>
<evidence type="ECO:0000259" key="1">
    <source>
        <dbReference type="Pfam" id="PF01261"/>
    </source>
</evidence>
<dbReference type="STRING" id="649638.Trad_1229"/>
<dbReference type="InterPro" id="IPR050312">
    <property type="entry name" value="IolE/XylAMocC-like"/>
</dbReference>
<dbReference type="InterPro" id="IPR036237">
    <property type="entry name" value="Xyl_isomerase-like_sf"/>
</dbReference>
<dbReference type="GO" id="GO:0050114">
    <property type="term" value="F:myo-inosose-2 dehydratase activity"/>
    <property type="evidence" value="ECO:0007669"/>
    <property type="project" value="UniProtKB-EC"/>
</dbReference>
<accession>D7CWF3</accession>
<proteinExistence type="predicted"/>
<organism evidence="2 3">
    <name type="scientific">Truepera radiovictrix (strain DSM 17093 / CIP 108686 / LMG 22925 / RQ-24)</name>
    <dbReference type="NCBI Taxonomy" id="649638"/>
    <lineage>
        <taxon>Bacteria</taxon>
        <taxon>Thermotogati</taxon>
        <taxon>Deinococcota</taxon>
        <taxon>Deinococci</taxon>
        <taxon>Trueperales</taxon>
        <taxon>Trueperaceae</taxon>
        <taxon>Truepera</taxon>
    </lineage>
</organism>
<dbReference type="SUPFAM" id="SSF51658">
    <property type="entry name" value="Xylose isomerase-like"/>
    <property type="match status" value="1"/>
</dbReference>
<dbReference type="PANTHER" id="PTHR12110">
    <property type="entry name" value="HYDROXYPYRUVATE ISOMERASE"/>
    <property type="match status" value="1"/>
</dbReference>
<sequence>MSLKLGNAPCSWGTIEGLTGEDERISYTRMLDELVEAGYAGTELGDYGFLPTDPAALRRELASRGLTMLGAYVDVALADPAALAEGTARATTVARLLASVADVGDPQWTPYLILADAHSRDPQRFRHAGRLVPEMALDKAQLRTFAANAEAVARSVKRETGLKTLFHHHCAGFIETPDEIDRFLSLTDPELIGLVFDTGHYLYGTGGCHPEAVTKALERLHKRVRYVHFKDVDASVAARARREGWDYKTAVGRGVFCELGRGCVDFGHVTGRLRSLGYEGWVTVEQDVLPGLGTPRESAERNRAFLRRFGL</sequence>
<dbReference type="RefSeq" id="WP_013177722.1">
    <property type="nucleotide sequence ID" value="NC_014221.1"/>
</dbReference>
<dbReference type="KEGG" id="tra:Trad_1229"/>
<dbReference type="Pfam" id="PF01261">
    <property type="entry name" value="AP_endonuc_2"/>
    <property type="match status" value="1"/>
</dbReference>